<dbReference type="GO" id="GO:0016020">
    <property type="term" value="C:membrane"/>
    <property type="evidence" value="ECO:0007669"/>
    <property type="project" value="UniProtKB-SubCell"/>
</dbReference>
<feature type="transmembrane region" description="Helical" evidence="5">
    <location>
        <begin position="234"/>
        <end position="252"/>
    </location>
</feature>
<dbReference type="Proteomes" id="UP000703269">
    <property type="component" value="Unassembled WGS sequence"/>
</dbReference>
<dbReference type="AlphaFoldDB" id="A0A9P3LL23"/>
<evidence type="ECO:0000256" key="3">
    <source>
        <dbReference type="ARBA" id="ARBA00022989"/>
    </source>
</evidence>
<organism evidence="6 7">
    <name type="scientific">Phanerochaete sordida</name>
    <dbReference type="NCBI Taxonomy" id="48140"/>
    <lineage>
        <taxon>Eukaryota</taxon>
        <taxon>Fungi</taxon>
        <taxon>Dikarya</taxon>
        <taxon>Basidiomycota</taxon>
        <taxon>Agaricomycotina</taxon>
        <taxon>Agaricomycetes</taxon>
        <taxon>Polyporales</taxon>
        <taxon>Phanerochaetaceae</taxon>
        <taxon>Phanerochaete</taxon>
    </lineage>
</organism>
<name>A0A9P3LL23_9APHY</name>
<feature type="transmembrane region" description="Helical" evidence="5">
    <location>
        <begin position="298"/>
        <end position="318"/>
    </location>
</feature>
<evidence type="ECO:0000256" key="1">
    <source>
        <dbReference type="ARBA" id="ARBA00004141"/>
    </source>
</evidence>
<feature type="transmembrane region" description="Helical" evidence="5">
    <location>
        <begin position="105"/>
        <end position="124"/>
    </location>
</feature>
<protein>
    <submittedName>
        <fullName evidence="6">MFS general substrate transporter</fullName>
    </submittedName>
</protein>
<reference evidence="6 7" key="1">
    <citation type="submission" date="2021-08" db="EMBL/GenBank/DDBJ databases">
        <title>Draft Genome Sequence of Phanerochaete sordida strain YK-624.</title>
        <authorList>
            <person name="Mori T."/>
            <person name="Dohra H."/>
            <person name="Suzuki T."/>
            <person name="Kawagishi H."/>
            <person name="Hirai H."/>
        </authorList>
    </citation>
    <scope>NUCLEOTIDE SEQUENCE [LARGE SCALE GENOMIC DNA]</scope>
    <source>
        <strain evidence="6 7">YK-624</strain>
    </source>
</reference>
<proteinExistence type="predicted"/>
<keyword evidence="3 5" id="KW-1133">Transmembrane helix</keyword>
<keyword evidence="7" id="KW-1185">Reference proteome</keyword>
<comment type="subcellular location">
    <subcellularLocation>
        <location evidence="1">Membrane</location>
        <topology evidence="1">Multi-pass membrane protein</topology>
    </subcellularLocation>
</comment>
<gene>
    <name evidence="6" type="ORF">PsYK624_154880</name>
</gene>
<feature type="transmembrane region" description="Helical" evidence="5">
    <location>
        <begin position="12"/>
        <end position="36"/>
    </location>
</feature>
<dbReference type="SUPFAM" id="SSF103473">
    <property type="entry name" value="MFS general substrate transporter"/>
    <property type="match status" value="1"/>
</dbReference>
<keyword evidence="2 5" id="KW-0812">Transmembrane</keyword>
<dbReference type="InterPro" id="IPR036259">
    <property type="entry name" value="MFS_trans_sf"/>
</dbReference>
<dbReference type="Pfam" id="PF05978">
    <property type="entry name" value="UNC-93"/>
    <property type="match status" value="1"/>
</dbReference>
<evidence type="ECO:0000256" key="4">
    <source>
        <dbReference type="ARBA" id="ARBA00023136"/>
    </source>
</evidence>
<feature type="transmembrane region" description="Helical" evidence="5">
    <location>
        <begin position="177"/>
        <end position="196"/>
    </location>
</feature>
<accession>A0A9P3LL23</accession>
<sequence length="468" mass="51289">MAFANMKLPVWYTTPMTQVVLVGITCFATVGMFQAVSNLGAGGTQDVSLSDTSNGVLYGMFALTGLISGGINNVLGPRWTLFFGTLGYALYVGALWCFQVQGTRWFLIFAGAVLGFTAALLWSAQGSIMMSYPLEKDKGKAFGVFWAIFQFGSLIGAIIALALNIKSGGLSAVSTSTYIAFLVIIFVGVATAFLVLSPHLVVRSDGTIVRLDDKSKVHEEVVGMFRMLKDWRMLALLPMFFASNYFYAYQGSVNATVFDSSTRALNACLEGAGAIVGALLIGFLVLDNKWISRRNRGYLGLAVVVTETIIVWSVGLSWQVTFDRNYKADHNGTLINYHDSNYGGKGALYFFYYFCDATYQALVYWIMSALSNDPFTLARFAGLYKAVQSAGSAGSFGMDAVLTPLLNEHLASWIMMLVSFIPAIFVIRSIKETNYEDEKMVYVDDVRREELEEGSATEEKIDEKASTS</sequence>
<keyword evidence="4 5" id="KW-0472">Membrane</keyword>
<feature type="transmembrane region" description="Helical" evidence="5">
    <location>
        <begin position="81"/>
        <end position="99"/>
    </location>
</feature>
<feature type="transmembrane region" description="Helical" evidence="5">
    <location>
        <begin position="410"/>
        <end position="430"/>
    </location>
</feature>
<dbReference type="PANTHER" id="PTHR23294:SF17">
    <property type="entry name" value="DUF895 DOMAIN MEMBRANE PROTEIN"/>
    <property type="match status" value="1"/>
</dbReference>
<dbReference type="PANTHER" id="PTHR23294">
    <property type="entry name" value="ET TRANSLATION PRODUCT-RELATED"/>
    <property type="match status" value="1"/>
</dbReference>
<comment type="caution">
    <text evidence="6">The sequence shown here is derived from an EMBL/GenBank/DDBJ whole genome shotgun (WGS) entry which is preliminary data.</text>
</comment>
<dbReference type="InterPro" id="IPR051617">
    <property type="entry name" value="UNC-93-like_regulator"/>
</dbReference>
<evidence type="ECO:0000256" key="5">
    <source>
        <dbReference type="SAM" id="Phobius"/>
    </source>
</evidence>
<feature type="transmembrane region" description="Helical" evidence="5">
    <location>
        <begin position="144"/>
        <end position="165"/>
    </location>
</feature>
<feature type="transmembrane region" description="Helical" evidence="5">
    <location>
        <begin position="56"/>
        <end position="74"/>
    </location>
</feature>
<dbReference type="OrthoDB" id="196103at2759"/>
<evidence type="ECO:0000256" key="2">
    <source>
        <dbReference type="ARBA" id="ARBA00022692"/>
    </source>
</evidence>
<feature type="transmembrane region" description="Helical" evidence="5">
    <location>
        <begin position="264"/>
        <end position="286"/>
    </location>
</feature>
<evidence type="ECO:0000313" key="7">
    <source>
        <dbReference type="Proteomes" id="UP000703269"/>
    </source>
</evidence>
<dbReference type="Gene3D" id="1.20.1250.20">
    <property type="entry name" value="MFS general substrate transporter like domains"/>
    <property type="match status" value="1"/>
</dbReference>
<dbReference type="EMBL" id="BPQB01000104">
    <property type="protein sequence ID" value="GJE99238.1"/>
    <property type="molecule type" value="Genomic_DNA"/>
</dbReference>
<evidence type="ECO:0000313" key="6">
    <source>
        <dbReference type="EMBL" id="GJE99238.1"/>
    </source>
</evidence>
<dbReference type="InterPro" id="IPR010291">
    <property type="entry name" value="Ion_channel_UNC-93"/>
</dbReference>